<evidence type="ECO:0000256" key="8">
    <source>
        <dbReference type="PIRSR" id="PIRSR640255-1"/>
    </source>
</evidence>
<evidence type="ECO:0000256" key="9">
    <source>
        <dbReference type="PIRSR" id="PIRSR640255-2"/>
    </source>
</evidence>
<keyword evidence="11" id="KW-0472">Membrane</keyword>
<evidence type="ECO:0000256" key="11">
    <source>
        <dbReference type="SAM" id="Phobius"/>
    </source>
</evidence>
<dbReference type="GO" id="GO:0003676">
    <property type="term" value="F:nucleic acid binding"/>
    <property type="evidence" value="ECO:0007669"/>
    <property type="project" value="InterPro"/>
</dbReference>
<keyword evidence="3 10" id="KW-0540">Nuclease</keyword>
<feature type="binding site" evidence="9">
    <location>
        <position position="152"/>
    </location>
    <ligand>
        <name>Mg(2+)</name>
        <dbReference type="ChEBI" id="CHEBI:18420"/>
        <note>catalytic</note>
    </ligand>
</feature>
<comment type="cofactor">
    <cofactor evidence="1 10">
        <name>Mg(2+)</name>
        <dbReference type="ChEBI" id="CHEBI:18420"/>
    </cofactor>
</comment>
<dbReference type="SUPFAM" id="SSF54060">
    <property type="entry name" value="His-Me finger endonucleases"/>
    <property type="match status" value="1"/>
</dbReference>
<protein>
    <recommendedName>
        <fullName evidence="10">Endonuclease</fullName>
        <ecNumber evidence="10">3.1.30.-</ecNumber>
    </recommendedName>
</protein>
<name>A0A7H9ARE3_9FLAO</name>
<evidence type="ECO:0000256" key="7">
    <source>
        <dbReference type="ARBA" id="ARBA00022842"/>
    </source>
</evidence>
<comment type="similarity">
    <text evidence="2 10">Belongs to the DNA/RNA non-specific endonuclease family.</text>
</comment>
<keyword evidence="7" id="KW-0460">Magnesium</keyword>
<keyword evidence="6 10" id="KW-0378">Hydrolase</keyword>
<dbReference type="CDD" id="cd00091">
    <property type="entry name" value="NUC"/>
    <property type="match status" value="1"/>
</dbReference>
<dbReference type="InterPro" id="IPR044925">
    <property type="entry name" value="His-Me_finger_sf"/>
</dbReference>
<keyword evidence="11" id="KW-1133">Transmembrane helix</keyword>
<dbReference type="SMART" id="SM00477">
    <property type="entry name" value="NUC"/>
    <property type="match status" value="1"/>
</dbReference>
<evidence type="ECO:0000256" key="10">
    <source>
        <dbReference type="RuleBase" id="RU366055"/>
    </source>
</evidence>
<dbReference type="AlphaFoldDB" id="A0A7H9ARE3"/>
<dbReference type="KEGG" id="cagg:HYG79_10740"/>
<organism evidence="14 15">
    <name type="scientific">Costertonia aggregata</name>
    <dbReference type="NCBI Taxonomy" id="343403"/>
    <lineage>
        <taxon>Bacteria</taxon>
        <taxon>Pseudomonadati</taxon>
        <taxon>Bacteroidota</taxon>
        <taxon>Flavobacteriia</taxon>
        <taxon>Flavobacteriales</taxon>
        <taxon>Flavobacteriaceae</taxon>
        <taxon>Costertonia</taxon>
    </lineage>
</organism>
<dbReference type="GO" id="GO:0004519">
    <property type="term" value="F:endonuclease activity"/>
    <property type="evidence" value="ECO:0007669"/>
    <property type="project" value="UniProtKB-UniRule"/>
</dbReference>
<dbReference type="Proteomes" id="UP000509302">
    <property type="component" value="Chromosome"/>
</dbReference>
<sequence>MKRRNVYTLLILVCIVGFWLFENFYTPDTYSDTTADQTGFKRAMLNKLMPTSTTGAIVSHNYYMLSYNEPYEQAEWVAYYLKREHLTNDDRKRPYFIEDPKVKTKSADWRNYKGSGYDRGHLCPAGDRRFSEQAYNETFYTSNISPQNREFNAGVWNRLEMQTRFWAKQHGELLVVTGGVLEKGLEEIGEEDVDVPQYFYKVISRGKGNNIKAVGFLMRNAPSDIFLESFLVPIDVIEKKTGIDFFPNLSDGQQSDLEGSVKKSGWEF</sequence>
<dbReference type="EMBL" id="CP058595">
    <property type="protein sequence ID" value="QLG45805.1"/>
    <property type="molecule type" value="Genomic_DNA"/>
</dbReference>
<keyword evidence="15" id="KW-1185">Reference proteome</keyword>
<dbReference type="InterPro" id="IPR040255">
    <property type="entry name" value="Non-specific_endonuclease"/>
</dbReference>
<keyword evidence="4 9" id="KW-0479">Metal-binding</keyword>
<feature type="transmembrane region" description="Helical" evidence="11">
    <location>
        <begin position="7"/>
        <end position="25"/>
    </location>
</feature>
<dbReference type="InterPro" id="IPR020821">
    <property type="entry name" value="ENPP1-3/EXOG-like_nuc-like"/>
</dbReference>
<evidence type="ECO:0000256" key="2">
    <source>
        <dbReference type="ARBA" id="ARBA00010052"/>
    </source>
</evidence>
<dbReference type="PANTHER" id="PTHR13966">
    <property type="entry name" value="ENDONUCLEASE RELATED"/>
    <property type="match status" value="1"/>
</dbReference>
<accession>A0A7H9ARE3</accession>
<dbReference type="GO" id="GO:0016787">
    <property type="term" value="F:hydrolase activity"/>
    <property type="evidence" value="ECO:0007669"/>
    <property type="project" value="UniProtKB-KW"/>
</dbReference>
<feature type="active site" description="Proton acceptor" evidence="8">
    <location>
        <position position="121"/>
    </location>
</feature>
<dbReference type="RefSeq" id="WP_179242092.1">
    <property type="nucleotide sequence ID" value="NZ_CP058595.1"/>
</dbReference>
<dbReference type="PROSITE" id="PS01070">
    <property type="entry name" value="NUCLEASE_NON_SPEC"/>
    <property type="match status" value="1"/>
</dbReference>
<evidence type="ECO:0000256" key="4">
    <source>
        <dbReference type="ARBA" id="ARBA00022723"/>
    </source>
</evidence>
<evidence type="ECO:0000313" key="14">
    <source>
        <dbReference type="EMBL" id="QLG45805.1"/>
    </source>
</evidence>
<proteinExistence type="inferred from homology"/>
<reference evidence="14 15" key="1">
    <citation type="journal article" date="2006" name="Int. J. Syst. Evol. Microbiol.">
        <title>Costertonia aggregata gen. nov., sp. nov., a mesophilic marine bacterium of the family Flavobacteriaceae, isolated from a mature biofilm.</title>
        <authorList>
            <person name="Kwon K.K."/>
            <person name="Lee Y.K."/>
            <person name="Lee H.K."/>
        </authorList>
    </citation>
    <scope>NUCLEOTIDE SEQUENCE [LARGE SCALE GENOMIC DNA]</scope>
    <source>
        <strain evidence="14 15">KCCM 42265</strain>
    </source>
</reference>
<evidence type="ECO:0000256" key="5">
    <source>
        <dbReference type="ARBA" id="ARBA00022759"/>
    </source>
</evidence>
<evidence type="ECO:0000256" key="6">
    <source>
        <dbReference type="ARBA" id="ARBA00022801"/>
    </source>
</evidence>
<evidence type="ECO:0000313" key="15">
    <source>
        <dbReference type="Proteomes" id="UP000509302"/>
    </source>
</evidence>
<evidence type="ECO:0000256" key="1">
    <source>
        <dbReference type="ARBA" id="ARBA00001946"/>
    </source>
</evidence>
<feature type="domain" description="DNA/RNA non-specific endonuclease/pyrophosphatase/phosphodiesterase" evidence="13">
    <location>
        <begin position="59"/>
        <end position="252"/>
    </location>
</feature>
<dbReference type="InterPro" id="IPR044929">
    <property type="entry name" value="DNA/RNA_non-sp_Endonuclease_sf"/>
</dbReference>
<dbReference type="GO" id="GO:0046872">
    <property type="term" value="F:metal ion binding"/>
    <property type="evidence" value="ECO:0007669"/>
    <property type="project" value="UniProtKB-KW"/>
</dbReference>
<feature type="domain" description="ENPP1-3/EXOG-like endonuclease/phosphodiesterase" evidence="12">
    <location>
        <begin position="60"/>
        <end position="252"/>
    </location>
</feature>
<dbReference type="Gene3D" id="3.40.570.10">
    <property type="entry name" value="Extracellular Endonuclease, subunit A"/>
    <property type="match status" value="1"/>
</dbReference>
<dbReference type="InterPro" id="IPR018524">
    <property type="entry name" value="DNA/RNA_endonuclease_AS"/>
</dbReference>
<evidence type="ECO:0000259" key="13">
    <source>
        <dbReference type="SMART" id="SM00892"/>
    </source>
</evidence>
<dbReference type="SMART" id="SM00892">
    <property type="entry name" value="Endonuclease_NS"/>
    <property type="match status" value="1"/>
</dbReference>
<dbReference type="EC" id="3.1.30.-" evidence="10"/>
<dbReference type="InterPro" id="IPR001604">
    <property type="entry name" value="Endo_G_ENPP1-like_dom"/>
</dbReference>
<evidence type="ECO:0000259" key="12">
    <source>
        <dbReference type="SMART" id="SM00477"/>
    </source>
</evidence>
<gene>
    <name evidence="14" type="ORF">HYG79_10740</name>
</gene>
<evidence type="ECO:0000256" key="3">
    <source>
        <dbReference type="ARBA" id="ARBA00022722"/>
    </source>
</evidence>
<dbReference type="Pfam" id="PF01223">
    <property type="entry name" value="Endonuclease_NS"/>
    <property type="match status" value="1"/>
</dbReference>
<dbReference type="PANTHER" id="PTHR13966:SF5">
    <property type="entry name" value="ENDONUCLEASE G, MITOCHONDRIAL"/>
    <property type="match status" value="1"/>
</dbReference>
<keyword evidence="11" id="KW-0812">Transmembrane</keyword>
<keyword evidence="5 10" id="KW-0255">Endonuclease</keyword>